<dbReference type="OrthoDB" id="5114657at2759"/>
<dbReference type="SMART" id="SM00870">
    <property type="entry name" value="Asparaginase"/>
    <property type="match status" value="1"/>
</dbReference>
<feature type="domain" description="L-asparaginase N-terminal" evidence="3">
    <location>
        <begin position="4"/>
        <end position="189"/>
    </location>
</feature>
<dbReference type="Gene3D" id="3.40.50.1170">
    <property type="entry name" value="L-asparaginase, N-terminal domain"/>
    <property type="match status" value="1"/>
</dbReference>
<dbReference type="InterPro" id="IPR027474">
    <property type="entry name" value="L-asparaginase_N"/>
</dbReference>
<evidence type="ECO:0000256" key="1">
    <source>
        <dbReference type="ARBA" id="ARBA00012920"/>
    </source>
</evidence>
<dbReference type="Proteomes" id="UP000567885">
    <property type="component" value="Unassembled WGS sequence"/>
</dbReference>
<evidence type="ECO:0000259" key="3">
    <source>
        <dbReference type="Pfam" id="PF00710"/>
    </source>
</evidence>
<dbReference type="InterPro" id="IPR006034">
    <property type="entry name" value="Asparaginase/glutaminase-like"/>
</dbReference>
<evidence type="ECO:0000313" key="5">
    <source>
        <dbReference type="Proteomes" id="UP000567885"/>
    </source>
</evidence>
<reference evidence="4 5" key="1">
    <citation type="submission" date="2020-05" db="EMBL/GenBank/DDBJ databases">
        <title>Identification and distribution of gene clusters putatively required for synthesis of sphingolipid metabolism inhibitors in phylogenetically diverse species of the filamentous fungus Fusarium.</title>
        <authorList>
            <person name="Kim H.-S."/>
            <person name="Busman M."/>
            <person name="Brown D.W."/>
            <person name="Divon H."/>
            <person name="Uhlig S."/>
            <person name="Proctor R.H."/>
        </authorList>
    </citation>
    <scope>NUCLEOTIDE SEQUENCE [LARGE SCALE GENOMIC DNA]</scope>
    <source>
        <strain evidence="4 5">NRRL 20693</strain>
    </source>
</reference>
<dbReference type="InterPro" id="IPR036152">
    <property type="entry name" value="Asp/glu_Ase-like_sf"/>
</dbReference>
<evidence type="ECO:0000313" key="4">
    <source>
        <dbReference type="EMBL" id="KAF5657588.1"/>
    </source>
</evidence>
<gene>
    <name evidence="4" type="ORF">FHETE_10347</name>
</gene>
<dbReference type="PROSITE" id="PS51732">
    <property type="entry name" value="ASN_GLN_ASE_3"/>
    <property type="match status" value="1"/>
</dbReference>
<proteinExistence type="predicted"/>
<dbReference type="PIRSF" id="PIRSF500176">
    <property type="entry name" value="L_ASNase"/>
    <property type="match status" value="1"/>
</dbReference>
<comment type="caution">
    <text evidence="4">The sequence shown here is derived from an EMBL/GenBank/DDBJ whole genome shotgun (WGS) entry which is preliminary data.</text>
</comment>
<dbReference type="PANTHER" id="PTHR11707:SF28">
    <property type="entry name" value="60 KDA LYSOPHOSPHOLIPASE"/>
    <property type="match status" value="1"/>
</dbReference>
<name>A0A8H5WGR1_FUSHE</name>
<sequence length="404" mass="44584">MMTILVLGSGGTVARAGKPYNYESGILSLEEVFQPVVYDKDKIRLEFEPICDGDGVDMSSEDTLRLASQVRSKHDLPGVDAVLGLMGIDMVGSFMTVYTSLPRLRRPFIVSSAQVPATALGADGPRNIGDAIMVAVHPEASDRAAMFVFNGKIMCGPSIRKQSVISKDAFESLPDKIGHVEDGCVHFKRLPTNFPTRVLLLEHLSTLSELPRVKIETLTHDYDPDCIKLLIEHGKVRAFVFEAMGNGYCNSRRGEIKKLLEEHDVIAVICTKTGEPLLKSNASFGIPGGYLPAANLEMLLKICLLTGRSRQEIKIIIHERGCVKLLQEAARTEVKANTFNTRKTAHVPFLRDEKQQSTKMPTLQAEIYQTLIGARGINIAMVYNRDSYQRFLCDLSISSTKAVS</sequence>
<organism evidence="4 5">
    <name type="scientific">Fusarium heterosporum</name>
    <dbReference type="NCBI Taxonomy" id="42747"/>
    <lineage>
        <taxon>Eukaryota</taxon>
        <taxon>Fungi</taxon>
        <taxon>Dikarya</taxon>
        <taxon>Ascomycota</taxon>
        <taxon>Pezizomycotina</taxon>
        <taxon>Sordariomycetes</taxon>
        <taxon>Hypocreomycetidae</taxon>
        <taxon>Hypocreales</taxon>
        <taxon>Nectriaceae</taxon>
        <taxon>Fusarium</taxon>
        <taxon>Fusarium heterosporum species complex</taxon>
    </lineage>
</organism>
<dbReference type="SUPFAM" id="SSF53774">
    <property type="entry name" value="Glutaminase/Asparaginase"/>
    <property type="match status" value="1"/>
</dbReference>
<accession>A0A8H5WGR1</accession>
<keyword evidence="5" id="KW-1185">Reference proteome</keyword>
<feature type="active site" description="O-isoaspartyl threonine intermediate" evidence="2">
    <location>
        <position position="12"/>
    </location>
</feature>
<dbReference type="InterPro" id="IPR037152">
    <property type="entry name" value="L-asparaginase_N_sf"/>
</dbReference>
<evidence type="ECO:0000256" key="2">
    <source>
        <dbReference type="PIRSR" id="PIRSR001220-1"/>
    </source>
</evidence>
<dbReference type="EC" id="3.5.1.1" evidence="1"/>
<dbReference type="PIRSF" id="PIRSF001220">
    <property type="entry name" value="L-ASNase_gatD"/>
    <property type="match status" value="1"/>
</dbReference>
<protein>
    <recommendedName>
        <fullName evidence="1">asparaginase</fullName>
        <ecNumber evidence="1">3.5.1.1</ecNumber>
    </recommendedName>
</protein>
<dbReference type="GO" id="GO:0004067">
    <property type="term" value="F:asparaginase activity"/>
    <property type="evidence" value="ECO:0007669"/>
    <property type="project" value="UniProtKB-UniRule"/>
</dbReference>
<dbReference type="GO" id="GO:0009066">
    <property type="term" value="P:aspartate family amino acid metabolic process"/>
    <property type="evidence" value="ECO:0007669"/>
    <property type="project" value="UniProtKB-ARBA"/>
</dbReference>
<dbReference type="EMBL" id="JAAGWQ010000277">
    <property type="protein sequence ID" value="KAF5657588.1"/>
    <property type="molecule type" value="Genomic_DNA"/>
</dbReference>
<dbReference type="Pfam" id="PF00710">
    <property type="entry name" value="Asparaginase"/>
    <property type="match status" value="1"/>
</dbReference>
<dbReference type="PANTHER" id="PTHR11707">
    <property type="entry name" value="L-ASPARAGINASE"/>
    <property type="match status" value="1"/>
</dbReference>
<dbReference type="InterPro" id="IPR027473">
    <property type="entry name" value="L-asparaginase_C"/>
</dbReference>
<dbReference type="Gene3D" id="3.40.50.40">
    <property type="match status" value="1"/>
</dbReference>
<dbReference type="AlphaFoldDB" id="A0A8H5WGR1"/>